<feature type="region of interest" description="Disordered" evidence="1">
    <location>
        <begin position="84"/>
        <end position="103"/>
    </location>
</feature>
<dbReference type="Proteomes" id="UP001500212">
    <property type="component" value="Unassembled WGS sequence"/>
</dbReference>
<reference evidence="3" key="1">
    <citation type="journal article" date="2019" name="Int. J. Syst. Evol. Microbiol.">
        <title>The Global Catalogue of Microorganisms (GCM) 10K type strain sequencing project: providing services to taxonomists for standard genome sequencing and annotation.</title>
        <authorList>
            <consortium name="The Broad Institute Genomics Platform"/>
            <consortium name="The Broad Institute Genome Sequencing Center for Infectious Disease"/>
            <person name="Wu L."/>
            <person name="Ma J."/>
        </authorList>
    </citation>
    <scope>NUCLEOTIDE SEQUENCE [LARGE SCALE GENOMIC DNA]</scope>
    <source>
        <strain evidence="3">JCM 17938</strain>
    </source>
</reference>
<organism evidence="2 3">
    <name type="scientific">Actinoallomurus liliacearum</name>
    <dbReference type="NCBI Taxonomy" id="1080073"/>
    <lineage>
        <taxon>Bacteria</taxon>
        <taxon>Bacillati</taxon>
        <taxon>Actinomycetota</taxon>
        <taxon>Actinomycetes</taxon>
        <taxon>Streptosporangiales</taxon>
        <taxon>Thermomonosporaceae</taxon>
        <taxon>Actinoallomurus</taxon>
    </lineage>
</organism>
<evidence type="ECO:0000313" key="3">
    <source>
        <dbReference type="Proteomes" id="UP001500212"/>
    </source>
</evidence>
<gene>
    <name evidence="2" type="ORF">GCM10023195_63700</name>
</gene>
<accession>A0ABP8TTS7</accession>
<name>A0ABP8TTS7_9ACTN</name>
<keyword evidence="3" id="KW-1185">Reference proteome</keyword>
<evidence type="ECO:0000256" key="1">
    <source>
        <dbReference type="SAM" id="MobiDB-lite"/>
    </source>
</evidence>
<sequence>MNGYRLSELVEDPVAVERSLARLAKVLVDAQAHVIQRGPPDLADHLADLTRRLRADGDAIDDAFDHAFREVTSAAADACTEAVRRSGISSPEDGEARMYQVLT</sequence>
<comment type="caution">
    <text evidence="2">The sequence shown here is derived from an EMBL/GenBank/DDBJ whole genome shotgun (WGS) entry which is preliminary data.</text>
</comment>
<dbReference type="EMBL" id="BAABHJ010000026">
    <property type="protein sequence ID" value="GAA4614577.1"/>
    <property type="molecule type" value="Genomic_DNA"/>
</dbReference>
<evidence type="ECO:0000313" key="2">
    <source>
        <dbReference type="EMBL" id="GAA4614577.1"/>
    </source>
</evidence>
<proteinExistence type="predicted"/>
<protein>
    <submittedName>
        <fullName evidence="2">Uncharacterized protein</fullName>
    </submittedName>
</protein>